<keyword evidence="2" id="KW-1185">Reference proteome</keyword>
<comment type="caution">
    <text evidence="1">The sequence shown here is derived from an EMBL/GenBank/DDBJ whole genome shotgun (WGS) entry which is preliminary data.</text>
</comment>
<name>A0A4Y2IVE8_ARAVE</name>
<evidence type="ECO:0000313" key="2">
    <source>
        <dbReference type="Proteomes" id="UP000499080"/>
    </source>
</evidence>
<reference evidence="1 2" key="1">
    <citation type="journal article" date="2019" name="Sci. Rep.">
        <title>Orb-weaving spider Araneus ventricosus genome elucidates the spidroin gene catalogue.</title>
        <authorList>
            <person name="Kono N."/>
            <person name="Nakamura H."/>
            <person name="Ohtoshi R."/>
            <person name="Moran D.A.P."/>
            <person name="Shinohara A."/>
            <person name="Yoshida Y."/>
            <person name="Fujiwara M."/>
            <person name="Mori M."/>
            <person name="Tomita M."/>
            <person name="Arakawa K."/>
        </authorList>
    </citation>
    <scope>NUCLEOTIDE SEQUENCE [LARGE SCALE GENOMIC DNA]</scope>
</reference>
<protein>
    <submittedName>
        <fullName evidence="1">Uncharacterized protein</fullName>
    </submittedName>
</protein>
<evidence type="ECO:0000313" key="1">
    <source>
        <dbReference type="EMBL" id="GBM80892.1"/>
    </source>
</evidence>
<accession>A0A4Y2IVE8</accession>
<dbReference type="Proteomes" id="UP000499080">
    <property type="component" value="Unassembled WGS sequence"/>
</dbReference>
<proteinExistence type="predicted"/>
<sequence>MTRLISRSLRLMPELSLASAVSSSIQSYKIGSGCLSNQTSEAFSIDHKVRQLIQRVFPERTSAADLRESHRLTGFHGCPSRTHSIKLSFKSSPRRLSVECRGI</sequence>
<dbReference type="AlphaFoldDB" id="A0A4Y2IVE8"/>
<gene>
    <name evidence="1" type="ORF">AVEN_245598_1</name>
</gene>
<organism evidence="1 2">
    <name type="scientific">Araneus ventricosus</name>
    <name type="common">Orbweaver spider</name>
    <name type="synonym">Epeira ventricosa</name>
    <dbReference type="NCBI Taxonomy" id="182803"/>
    <lineage>
        <taxon>Eukaryota</taxon>
        <taxon>Metazoa</taxon>
        <taxon>Ecdysozoa</taxon>
        <taxon>Arthropoda</taxon>
        <taxon>Chelicerata</taxon>
        <taxon>Arachnida</taxon>
        <taxon>Araneae</taxon>
        <taxon>Araneomorphae</taxon>
        <taxon>Entelegynae</taxon>
        <taxon>Araneoidea</taxon>
        <taxon>Araneidae</taxon>
        <taxon>Araneus</taxon>
    </lineage>
</organism>
<dbReference type="EMBL" id="BGPR01002911">
    <property type="protein sequence ID" value="GBM80892.1"/>
    <property type="molecule type" value="Genomic_DNA"/>
</dbReference>